<dbReference type="AlphaFoldDB" id="A0A0A0DIH5"/>
<protein>
    <submittedName>
        <fullName evidence="6">ABC transporter, periplasmic spermidine putrescine-binding protein PotD</fullName>
    </submittedName>
</protein>
<dbReference type="GO" id="GO:0015846">
    <property type="term" value="P:polyamine transport"/>
    <property type="evidence" value="ECO:0007669"/>
    <property type="project" value="InterPro"/>
</dbReference>
<keyword evidence="2" id="KW-0813">Transport</keyword>
<dbReference type="STRING" id="176090.SSIN_0277"/>
<dbReference type="SUPFAM" id="SSF53850">
    <property type="entry name" value="Periplasmic binding protein-like II"/>
    <property type="match status" value="1"/>
</dbReference>
<reference evidence="6 7" key="1">
    <citation type="submission" date="2014-06" db="EMBL/GenBank/DDBJ databases">
        <authorList>
            <person name="Teng J.L."/>
            <person name="Huang Y."/>
            <person name="Tse H."/>
            <person name="Lau S.K."/>
            <person name="Woo P.C."/>
        </authorList>
    </citation>
    <scope>NUCLEOTIDE SEQUENCE [LARGE SCALE GENOMIC DNA]</scope>
    <source>
        <strain evidence="6 7">HKU4</strain>
    </source>
</reference>
<dbReference type="PIRSF" id="PIRSF019574">
    <property type="entry name" value="Periplasmic_polyamine_BP"/>
    <property type="match status" value="1"/>
</dbReference>
<name>A0A0A0DIH5_9STRE</name>
<evidence type="ECO:0000256" key="2">
    <source>
        <dbReference type="ARBA" id="ARBA00022448"/>
    </source>
</evidence>
<dbReference type="GO" id="GO:0042597">
    <property type="term" value="C:periplasmic space"/>
    <property type="evidence" value="ECO:0007669"/>
    <property type="project" value="UniProtKB-SubCell"/>
</dbReference>
<comment type="caution">
    <text evidence="6">The sequence shown here is derived from an EMBL/GenBank/DDBJ whole genome shotgun (WGS) entry which is preliminary data.</text>
</comment>
<comment type="subcellular location">
    <subcellularLocation>
        <location evidence="1">Periplasm</location>
    </subcellularLocation>
</comment>
<evidence type="ECO:0000256" key="5">
    <source>
        <dbReference type="PIRSR" id="PIRSR019574-1"/>
    </source>
</evidence>
<dbReference type="eggNOG" id="COG0687">
    <property type="taxonomic scope" value="Bacteria"/>
</dbReference>
<keyword evidence="3" id="KW-0732">Signal</keyword>
<evidence type="ECO:0000313" key="6">
    <source>
        <dbReference type="EMBL" id="KGM37899.1"/>
    </source>
</evidence>
<feature type="binding site" evidence="5">
    <location>
        <position position="92"/>
    </location>
    <ligand>
        <name>spermidine</name>
        <dbReference type="ChEBI" id="CHEBI:57834"/>
    </ligand>
</feature>
<dbReference type="InterPro" id="IPR001188">
    <property type="entry name" value="Sperm_putr-bd"/>
</dbReference>
<dbReference type="RefSeq" id="WP_037614895.1">
    <property type="nucleotide sequence ID" value="NZ_JPEN01000028.1"/>
</dbReference>
<dbReference type="InterPro" id="IPR006059">
    <property type="entry name" value="SBP"/>
</dbReference>
<dbReference type="Pfam" id="PF13416">
    <property type="entry name" value="SBP_bac_8"/>
    <property type="match status" value="1"/>
</dbReference>
<evidence type="ECO:0000256" key="4">
    <source>
        <dbReference type="ARBA" id="ARBA00022764"/>
    </source>
</evidence>
<proteinExistence type="predicted"/>
<dbReference type="Proteomes" id="UP000030019">
    <property type="component" value="Unassembled WGS sequence"/>
</dbReference>
<dbReference type="PRINTS" id="PR00909">
    <property type="entry name" value="SPERMDNBNDNG"/>
</dbReference>
<dbReference type="PANTHER" id="PTHR30222">
    <property type="entry name" value="SPERMIDINE/PUTRESCINE-BINDING PERIPLASMIC PROTEIN"/>
    <property type="match status" value="1"/>
</dbReference>
<accession>A0A0A0DIH5</accession>
<dbReference type="PANTHER" id="PTHR30222:SF17">
    <property type="entry name" value="SPERMIDINE_PUTRESCINE-BINDING PERIPLASMIC PROTEIN"/>
    <property type="match status" value="1"/>
</dbReference>
<evidence type="ECO:0000256" key="3">
    <source>
        <dbReference type="ARBA" id="ARBA00022729"/>
    </source>
</evidence>
<evidence type="ECO:0000313" key="7">
    <source>
        <dbReference type="Proteomes" id="UP000030019"/>
    </source>
</evidence>
<keyword evidence="7" id="KW-1185">Reference proteome</keyword>
<evidence type="ECO:0000256" key="1">
    <source>
        <dbReference type="ARBA" id="ARBA00004418"/>
    </source>
</evidence>
<organism evidence="6 7">
    <name type="scientific">Streptococcus sinensis</name>
    <dbReference type="NCBI Taxonomy" id="176090"/>
    <lineage>
        <taxon>Bacteria</taxon>
        <taxon>Bacillati</taxon>
        <taxon>Bacillota</taxon>
        <taxon>Bacilli</taxon>
        <taxon>Lactobacillales</taxon>
        <taxon>Streptococcaceae</taxon>
        <taxon>Streptococcus</taxon>
    </lineage>
</organism>
<dbReference type="Gene3D" id="3.40.190.10">
    <property type="entry name" value="Periplasmic binding protein-like II"/>
    <property type="match status" value="2"/>
</dbReference>
<dbReference type="EMBL" id="JPEN01000028">
    <property type="protein sequence ID" value="KGM37899.1"/>
    <property type="molecule type" value="Genomic_DNA"/>
</dbReference>
<dbReference type="GO" id="GO:0019808">
    <property type="term" value="F:polyamine binding"/>
    <property type="evidence" value="ECO:0007669"/>
    <property type="project" value="InterPro"/>
</dbReference>
<sequence length="356" mass="40848">MKKLYSFLAGILAIILILWGISYRIESRTNSKGSDKLVVYNWGDYIDPDLLTEFTKETGVQVQYETFDSNEAMYTKIKQGGTTYDIAIPSEYMIAKMMKENLVEKLDHSQIKGLENIGSDFLDQPFDPGNQYSIPYFWGTLGIVYNTKMVEHAPEHWNDLWKPEYRNSIMMIDGAREVMGIGLNSNGHSLNSKDADQLQEAVDKLYTLTPNIKAIVADEMKGYMIQNNAAIGVTFSGEARQMLEANEDLRYVVPTEASNLWFDNIVIPKTVKNKKAAYQFINFMLRPENAYKNALYVGYSTPNLPAKALLPEDIQEDEAFYPTEETMKHLEVYQQLGPKWLGTYNDLYLQVKMYRK</sequence>
<dbReference type="PATRIC" id="fig|176090.4.peg.276"/>
<dbReference type="CDD" id="cd13663">
    <property type="entry name" value="PBP2_PotD_PotF_like_2"/>
    <property type="match status" value="1"/>
</dbReference>
<gene>
    <name evidence="6" type="ORF">SSIN_0277</name>
</gene>
<keyword evidence="4" id="KW-0574">Periplasm</keyword>